<evidence type="ECO:0000313" key="2">
    <source>
        <dbReference type="EMBL" id="KAF9122478.1"/>
    </source>
</evidence>
<name>A0A9P5UWN8_9FUNG</name>
<keyword evidence="3" id="KW-1185">Reference proteome</keyword>
<dbReference type="OrthoDB" id="661148at2759"/>
<proteinExistence type="predicted"/>
<dbReference type="EMBL" id="JAAAUQ010002571">
    <property type="protein sequence ID" value="KAF9122478.1"/>
    <property type="molecule type" value="Genomic_DNA"/>
</dbReference>
<gene>
    <name evidence="2" type="ORF">BG015_005547</name>
</gene>
<reference evidence="2" key="1">
    <citation type="journal article" date="2020" name="Fungal Divers.">
        <title>Resolving the Mortierellaceae phylogeny through synthesis of multi-gene phylogenetics and phylogenomics.</title>
        <authorList>
            <person name="Vandepol N."/>
            <person name="Liber J."/>
            <person name="Desiro A."/>
            <person name="Na H."/>
            <person name="Kennedy M."/>
            <person name="Barry K."/>
            <person name="Grigoriev I.V."/>
            <person name="Miller A.N."/>
            <person name="O'Donnell K."/>
            <person name="Stajich J.E."/>
            <person name="Bonito G."/>
        </authorList>
    </citation>
    <scope>NUCLEOTIDE SEQUENCE</scope>
    <source>
        <strain evidence="2">NRRL 6426</strain>
    </source>
</reference>
<sequence length="207" mass="23199">MAHQLPLLDHQYNPTETLRSFSNAVFNYLDTHYEPKGTHLLEPEKMKALLVVLSLPADVHANRQISSIYFSIAFLALSIETVFTAHGPSVTPAGLLAYLRSEIMSNPDLSFTSFESANKAMRLRPGFVRSQFLSVAEPRAKELQSYIDTSLDNTLRDINWSATAADDEALAAVKTRIAFEQMGQQNALDLVSPLICYRCYRHQCTCI</sequence>
<dbReference type="Proteomes" id="UP000748756">
    <property type="component" value="Unassembled WGS sequence"/>
</dbReference>
<dbReference type="InterPro" id="IPR055936">
    <property type="entry name" value="DUF7514"/>
</dbReference>
<organism evidence="2 3">
    <name type="scientific">Linnemannia schmuckeri</name>
    <dbReference type="NCBI Taxonomy" id="64567"/>
    <lineage>
        <taxon>Eukaryota</taxon>
        <taxon>Fungi</taxon>
        <taxon>Fungi incertae sedis</taxon>
        <taxon>Mucoromycota</taxon>
        <taxon>Mortierellomycotina</taxon>
        <taxon>Mortierellomycetes</taxon>
        <taxon>Mortierellales</taxon>
        <taxon>Mortierellaceae</taxon>
        <taxon>Linnemannia</taxon>
    </lineage>
</organism>
<evidence type="ECO:0000259" key="1">
    <source>
        <dbReference type="Pfam" id="PF24355"/>
    </source>
</evidence>
<evidence type="ECO:0000313" key="3">
    <source>
        <dbReference type="Proteomes" id="UP000748756"/>
    </source>
</evidence>
<dbReference type="Pfam" id="PF24355">
    <property type="entry name" value="DUF7514"/>
    <property type="match status" value="1"/>
</dbReference>
<accession>A0A9P5UWN8</accession>
<feature type="domain" description="DUF7514" evidence="1">
    <location>
        <begin position="7"/>
        <end position="124"/>
    </location>
</feature>
<dbReference type="AlphaFoldDB" id="A0A9P5UWN8"/>
<comment type="caution">
    <text evidence="2">The sequence shown here is derived from an EMBL/GenBank/DDBJ whole genome shotgun (WGS) entry which is preliminary data.</text>
</comment>
<protein>
    <recommendedName>
        <fullName evidence="1">DUF7514 domain-containing protein</fullName>
    </recommendedName>
</protein>